<proteinExistence type="predicted"/>
<dbReference type="EMBL" id="JBIVGG010000008">
    <property type="protein sequence ID" value="MFJ4081129.1"/>
    <property type="molecule type" value="Genomic_DNA"/>
</dbReference>
<dbReference type="Proteomes" id="UP001617511">
    <property type="component" value="Unassembled WGS sequence"/>
</dbReference>
<comment type="caution">
    <text evidence="1">The sequence shown here is derived from an EMBL/GenBank/DDBJ whole genome shotgun (WGS) entry which is preliminary data.</text>
</comment>
<evidence type="ECO:0000313" key="2">
    <source>
        <dbReference type="Proteomes" id="UP001617511"/>
    </source>
</evidence>
<gene>
    <name evidence="1" type="ORF">ACIP2Z_19450</name>
</gene>
<dbReference type="RefSeq" id="WP_402073006.1">
    <property type="nucleotide sequence ID" value="NZ_JBIVGG010000008.1"/>
</dbReference>
<reference evidence="1 2" key="1">
    <citation type="submission" date="2024-10" db="EMBL/GenBank/DDBJ databases">
        <title>The Natural Products Discovery Center: Release of the First 8490 Sequenced Strains for Exploring Actinobacteria Biosynthetic Diversity.</title>
        <authorList>
            <person name="Kalkreuter E."/>
            <person name="Kautsar S.A."/>
            <person name="Yang D."/>
            <person name="Bader C.D."/>
            <person name="Teijaro C.N."/>
            <person name="Fluegel L."/>
            <person name="Davis C.M."/>
            <person name="Simpson J.R."/>
            <person name="Lauterbach L."/>
            <person name="Steele A.D."/>
            <person name="Gui C."/>
            <person name="Meng S."/>
            <person name="Li G."/>
            <person name="Viehrig K."/>
            <person name="Ye F."/>
            <person name="Su P."/>
            <person name="Kiefer A.F."/>
            <person name="Nichols A."/>
            <person name="Cepeda A.J."/>
            <person name="Yan W."/>
            <person name="Fan B."/>
            <person name="Jiang Y."/>
            <person name="Adhikari A."/>
            <person name="Zheng C.-J."/>
            <person name="Schuster L."/>
            <person name="Cowan T.M."/>
            <person name="Smanski M.J."/>
            <person name="Chevrette M.G."/>
            <person name="De Carvalho L.P.S."/>
            <person name="Shen B."/>
        </authorList>
    </citation>
    <scope>NUCLEOTIDE SEQUENCE [LARGE SCALE GENOMIC DNA]</scope>
    <source>
        <strain evidence="1 2">NPDC089932</strain>
    </source>
</reference>
<accession>A0ABW8FGE9</accession>
<protein>
    <submittedName>
        <fullName evidence="1">Uncharacterized protein</fullName>
    </submittedName>
</protein>
<keyword evidence="2" id="KW-1185">Reference proteome</keyword>
<name>A0ABW8FGE9_9ACTN</name>
<sequence length="267" mass="29197">MTATHAQIGYLSSAASALNRLSVEDRASLQDVLQHIAEKGGCLLPEDRKRLRLVEQNLAEGGTYCEVQINESLVVGLKLFRREDVFHVRVLVIGTPTIDYFAALVEQALAAKRPGTQTRERGGSARGTVGLAARLAGRDRSHLRSEWMAVLAGAPEEGVTFSSGRQFLLALGFLLAAVRMRSYDLARPMWRPVDWLLRTESRTNGFIAIVVGGQAVYIVDDGGLSALFTEVWEPCGIAGAALYVLSRWLRRVRGIEVATPERGHVDG</sequence>
<evidence type="ECO:0000313" key="1">
    <source>
        <dbReference type="EMBL" id="MFJ4081129.1"/>
    </source>
</evidence>
<organism evidence="1 2">
    <name type="scientific">Streptomyces iakyrus</name>
    <dbReference type="NCBI Taxonomy" id="68219"/>
    <lineage>
        <taxon>Bacteria</taxon>
        <taxon>Bacillati</taxon>
        <taxon>Actinomycetota</taxon>
        <taxon>Actinomycetes</taxon>
        <taxon>Kitasatosporales</taxon>
        <taxon>Streptomycetaceae</taxon>
        <taxon>Streptomyces</taxon>
    </lineage>
</organism>